<dbReference type="InterPro" id="IPR038488">
    <property type="entry name" value="Integrase_DNA-bd_sf"/>
</dbReference>
<dbReference type="InterPro" id="IPR010998">
    <property type="entry name" value="Integrase_recombinase_N"/>
</dbReference>
<dbReference type="Pfam" id="PF22022">
    <property type="entry name" value="Phage_int_M"/>
    <property type="match status" value="1"/>
</dbReference>
<dbReference type="PROSITE" id="PS51898">
    <property type="entry name" value="TYR_RECOMBINASE"/>
    <property type="match status" value="1"/>
</dbReference>
<dbReference type="Gene3D" id="1.10.150.130">
    <property type="match status" value="1"/>
</dbReference>
<accession>A0ABV7DTD4</accession>
<feature type="compositionally biased region" description="Basic and acidic residues" evidence="5">
    <location>
        <begin position="317"/>
        <end position="329"/>
    </location>
</feature>
<dbReference type="InterPro" id="IPR025166">
    <property type="entry name" value="Integrase_DNA_bind_dom"/>
</dbReference>
<evidence type="ECO:0000256" key="1">
    <source>
        <dbReference type="ARBA" id="ARBA00008857"/>
    </source>
</evidence>
<keyword evidence="2" id="KW-0229">DNA integration</keyword>
<dbReference type="Pfam" id="PF00589">
    <property type="entry name" value="Phage_integrase"/>
    <property type="match status" value="1"/>
</dbReference>
<name>A0ABV7DTD4_9RHOB</name>
<dbReference type="InterPro" id="IPR002104">
    <property type="entry name" value="Integrase_catalytic"/>
</dbReference>
<keyword evidence="8" id="KW-1185">Reference proteome</keyword>
<dbReference type="PANTHER" id="PTHR30629">
    <property type="entry name" value="PROPHAGE INTEGRASE"/>
    <property type="match status" value="1"/>
</dbReference>
<dbReference type="InterPro" id="IPR053876">
    <property type="entry name" value="Phage_int_M"/>
</dbReference>
<protein>
    <submittedName>
        <fullName evidence="7">Tyrosine-type recombinase/integrase</fullName>
    </submittedName>
</protein>
<dbReference type="InterPro" id="IPR050808">
    <property type="entry name" value="Phage_Integrase"/>
</dbReference>
<evidence type="ECO:0000256" key="2">
    <source>
        <dbReference type="ARBA" id="ARBA00022908"/>
    </source>
</evidence>
<reference evidence="8" key="1">
    <citation type="journal article" date="2019" name="Int. J. Syst. Evol. Microbiol.">
        <title>The Global Catalogue of Microorganisms (GCM) 10K type strain sequencing project: providing services to taxonomists for standard genome sequencing and annotation.</title>
        <authorList>
            <consortium name="The Broad Institute Genomics Platform"/>
            <consortium name="The Broad Institute Genome Sequencing Center for Infectious Disease"/>
            <person name="Wu L."/>
            <person name="Ma J."/>
        </authorList>
    </citation>
    <scope>NUCLEOTIDE SEQUENCE [LARGE SCALE GENOMIC DNA]</scope>
    <source>
        <strain evidence="8">KCTC 62102</strain>
    </source>
</reference>
<evidence type="ECO:0000313" key="7">
    <source>
        <dbReference type="EMBL" id="MFC3086346.1"/>
    </source>
</evidence>
<evidence type="ECO:0000313" key="8">
    <source>
        <dbReference type="Proteomes" id="UP001595445"/>
    </source>
</evidence>
<keyword evidence="4" id="KW-0233">DNA recombination</keyword>
<dbReference type="Gene3D" id="1.10.443.10">
    <property type="entry name" value="Intergrase catalytic core"/>
    <property type="match status" value="1"/>
</dbReference>
<dbReference type="Gene3D" id="3.30.160.390">
    <property type="entry name" value="Integrase, DNA-binding domain"/>
    <property type="match status" value="1"/>
</dbReference>
<dbReference type="SUPFAM" id="SSF56349">
    <property type="entry name" value="DNA breaking-rejoining enzymes"/>
    <property type="match status" value="1"/>
</dbReference>
<evidence type="ECO:0000256" key="3">
    <source>
        <dbReference type="ARBA" id="ARBA00023125"/>
    </source>
</evidence>
<comment type="caution">
    <text evidence="7">The sequence shown here is derived from an EMBL/GenBank/DDBJ whole genome shotgun (WGS) entry which is preliminary data.</text>
</comment>
<proteinExistence type="inferred from homology"/>
<keyword evidence="3" id="KW-0238">DNA-binding</keyword>
<evidence type="ECO:0000256" key="4">
    <source>
        <dbReference type="ARBA" id="ARBA00023172"/>
    </source>
</evidence>
<dbReference type="Proteomes" id="UP001595445">
    <property type="component" value="Unassembled WGS sequence"/>
</dbReference>
<dbReference type="InterPro" id="IPR011010">
    <property type="entry name" value="DNA_brk_join_enz"/>
</dbReference>
<dbReference type="PANTHER" id="PTHR30629:SF2">
    <property type="entry name" value="PROPHAGE INTEGRASE INTS-RELATED"/>
    <property type="match status" value="1"/>
</dbReference>
<evidence type="ECO:0000259" key="6">
    <source>
        <dbReference type="PROSITE" id="PS51898"/>
    </source>
</evidence>
<feature type="domain" description="Tyr recombinase" evidence="6">
    <location>
        <begin position="233"/>
        <end position="418"/>
    </location>
</feature>
<dbReference type="CDD" id="cd00801">
    <property type="entry name" value="INT_P4_C"/>
    <property type="match status" value="1"/>
</dbReference>
<evidence type="ECO:0000256" key="5">
    <source>
        <dbReference type="SAM" id="MobiDB-lite"/>
    </source>
</evidence>
<organism evidence="7 8">
    <name type="scientific">Tabrizicola soli</name>
    <dbReference type="NCBI Taxonomy" id="2185115"/>
    <lineage>
        <taxon>Bacteria</taxon>
        <taxon>Pseudomonadati</taxon>
        <taxon>Pseudomonadota</taxon>
        <taxon>Alphaproteobacteria</taxon>
        <taxon>Rhodobacterales</taxon>
        <taxon>Paracoccaceae</taxon>
        <taxon>Tabrizicola</taxon>
    </lineage>
</organism>
<comment type="similarity">
    <text evidence="1">Belongs to the 'phage' integrase family.</text>
</comment>
<gene>
    <name evidence="7" type="ORF">ACFOD6_09845</name>
</gene>
<dbReference type="InterPro" id="IPR013762">
    <property type="entry name" value="Integrase-like_cat_sf"/>
</dbReference>
<dbReference type="EMBL" id="JBHRSM010000017">
    <property type="protein sequence ID" value="MFC3086346.1"/>
    <property type="molecule type" value="Genomic_DNA"/>
</dbReference>
<dbReference type="RefSeq" id="WP_197646313.1">
    <property type="nucleotide sequence ID" value="NZ_JAEACP010000018.1"/>
</dbReference>
<dbReference type="Pfam" id="PF13356">
    <property type="entry name" value="Arm-DNA-bind_3"/>
    <property type="match status" value="1"/>
</dbReference>
<sequence length="448" mass="49669">MSKPLHRLTVKQIEAAAPGTALADGGGLLYRATAKAAGKWSFKFVSPDADFRAGQIAKGSKSFQRAMGLGAFPAVSLAAAREKATAARDLLAKGIDPIEDDRRRDEETRQRAASIARAASEQAMTFGRYADRHFLPYALTGFTNPAHIQQWQASFATHAKALRDMPLASITREDVLRVLQPIWTEKMETASRTRQRIERLFAHAIQNGHYRGDNPASWRQFDATLPPPRVEPRHHPAVPHDQIAAFVAAVRAKQADSMAALMLEWIALAACRTGEARFATWGEIDLKRKVWAVPAERMKMKRDHIVPITQRMEETLAEAKRRHPARENGEDPAASDYVFASGKGRPLSEMAALMLMRRMEAYKDFTTHGLRSTFKDWAGEQTDFPRELIEEQLAHQLGEVERAYKRGSAYERRRPLMEAWAAVCAGEVPAGGAGNVVPLRATATGGQA</sequence>
<feature type="region of interest" description="Disordered" evidence="5">
    <location>
        <begin position="317"/>
        <end position="337"/>
    </location>
</feature>